<comment type="caution">
    <text evidence="2">The sequence shown here is derived from an EMBL/GenBank/DDBJ whole genome shotgun (WGS) entry which is preliminary data.</text>
</comment>
<evidence type="ECO:0000313" key="3">
    <source>
        <dbReference type="Proteomes" id="UP001165121"/>
    </source>
</evidence>
<feature type="region of interest" description="Disordered" evidence="1">
    <location>
        <begin position="21"/>
        <end position="120"/>
    </location>
</feature>
<dbReference type="Proteomes" id="UP001165121">
    <property type="component" value="Unassembled WGS sequence"/>
</dbReference>
<reference evidence="2" key="1">
    <citation type="submission" date="2023-04" db="EMBL/GenBank/DDBJ databases">
        <title>Phytophthora fragariaefolia NBRC 109709.</title>
        <authorList>
            <person name="Ichikawa N."/>
            <person name="Sato H."/>
            <person name="Tonouchi N."/>
        </authorList>
    </citation>
    <scope>NUCLEOTIDE SEQUENCE</scope>
    <source>
        <strain evidence="2">NBRC 109709</strain>
    </source>
</reference>
<sequence>MSTWFTKYYTGLFVGFLDLRASKRVPDPQRGGQNQGNRRSETRQEAKQAGVTVEPVSALTVDEGMDSEVEGDSSNSGGWYMGAHEFEDEGTEEEDNVGMEDESEEEGGESSGTEEREGLAIEARRRKNGYKRLAAKRLKEAIVGLPWDWSTTTKIWDHLTPTEMDVLAQDAKEQHVRKKCRKRCCYIQP</sequence>
<name>A0A9W6TS29_9STRA</name>
<organism evidence="2 3">
    <name type="scientific">Phytophthora fragariaefolia</name>
    <dbReference type="NCBI Taxonomy" id="1490495"/>
    <lineage>
        <taxon>Eukaryota</taxon>
        <taxon>Sar</taxon>
        <taxon>Stramenopiles</taxon>
        <taxon>Oomycota</taxon>
        <taxon>Peronosporomycetes</taxon>
        <taxon>Peronosporales</taxon>
        <taxon>Peronosporaceae</taxon>
        <taxon>Phytophthora</taxon>
    </lineage>
</organism>
<accession>A0A9W6TS29</accession>
<evidence type="ECO:0000313" key="2">
    <source>
        <dbReference type="EMBL" id="GMF18193.1"/>
    </source>
</evidence>
<dbReference type="EMBL" id="BSXT01000120">
    <property type="protein sequence ID" value="GMF18193.1"/>
    <property type="molecule type" value="Genomic_DNA"/>
</dbReference>
<protein>
    <submittedName>
        <fullName evidence="2">Unnamed protein product</fullName>
    </submittedName>
</protein>
<dbReference type="AlphaFoldDB" id="A0A9W6TS29"/>
<gene>
    <name evidence="2" type="ORF">Pfra01_000151700</name>
</gene>
<proteinExistence type="predicted"/>
<dbReference type="OrthoDB" id="128268at2759"/>
<evidence type="ECO:0000256" key="1">
    <source>
        <dbReference type="SAM" id="MobiDB-lite"/>
    </source>
</evidence>
<feature type="compositionally biased region" description="Acidic residues" evidence="1">
    <location>
        <begin position="86"/>
        <end position="108"/>
    </location>
</feature>
<keyword evidence="3" id="KW-1185">Reference proteome</keyword>